<evidence type="ECO:0000313" key="3">
    <source>
        <dbReference type="Proteomes" id="UP000184694"/>
    </source>
</evidence>
<evidence type="ECO:0000313" key="2">
    <source>
        <dbReference type="EMBL" id="SIN70619.1"/>
    </source>
</evidence>
<name>A0A1N6DIH8_9BACT</name>
<gene>
    <name evidence="2" type="ORF">SAMN02745161_0185</name>
</gene>
<keyword evidence="1" id="KW-1133">Transmembrane helix</keyword>
<keyword evidence="1" id="KW-0812">Transmembrane</keyword>
<dbReference type="OrthoDB" id="5471072at2"/>
<feature type="transmembrane region" description="Helical" evidence="1">
    <location>
        <begin position="47"/>
        <end position="71"/>
    </location>
</feature>
<protein>
    <submittedName>
        <fullName evidence="2">Uncharacterized protein</fullName>
    </submittedName>
</protein>
<dbReference type="AlphaFoldDB" id="A0A1N6DIH8"/>
<proteinExistence type="predicted"/>
<dbReference type="RefSeq" id="WP_074215091.1">
    <property type="nucleotide sequence ID" value="NZ_FSRG01000003.1"/>
</dbReference>
<dbReference type="EMBL" id="FSRG01000003">
    <property type="protein sequence ID" value="SIN70619.1"/>
    <property type="molecule type" value="Genomic_DNA"/>
</dbReference>
<evidence type="ECO:0000256" key="1">
    <source>
        <dbReference type="SAM" id="Phobius"/>
    </source>
</evidence>
<feature type="transmembrane region" description="Helical" evidence="1">
    <location>
        <begin position="12"/>
        <end position="35"/>
    </location>
</feature>
<sequence length="165" mass="19098">MRTPLYRTIIRYIKVAPFPHATALTLLFVATTLYLEARFLLNGGVPLYAIVLFTLSALFGWGVILCQADAFSRFREFKRIKAIFSRRGFNPRILKPVSTSRCQRDAALLAAKETGHRHLAASYFKELGYRWYHIIPDAIIQNPMNFFTIHFLRTTFLPRKKTLSQ</sequence>
<reference evidence="3" key="1">
    <citation type="submission" date="2016-11" db="EMBL/GenBank/DDBJ databases">
        <authorList>
            <person name="Varghese N."/>
            <person name="Submissions S."/>
        </authorList>
    </citation>
    <scope>NUCLEOTIDE SEQUENCE [LARGE SCALE GENOMIC DNA]</scope>
    <source>
        <strain evidence="3">DSM 17456</strain>
    </source>
</reference>
<accession>A0A1N6DIH8</accession>
<dbReference type="STRING" id="1121457.SAMN02745161_0185"/>
<keyword evidence="3" id="KW-1185">Reference proteome</keyword>
<keyword evidence="1" id="KW-0472">Membrane</keyword>
<organism evidence="2 3">
    <name type="scientific">Halodesulfovibrio marinisediminis DSM 17456</name>
    <dbReference type="NCBI Taxonomy" id="1121457"/>
    <lineage>
        <taxon>Bacteria</taxon>
        <taxon>Pseudomonadati</taxon>
        <taxon>Thermodesulfobacteriota</taxon>
        <taxon>Desulfovibrionia</taxon>
        <taxon>Desulfovibrionales</taxon>
        <taxon>Desulfovibrionaceae</taxon>
        <taxon>Halodesulfovibrio</taxon>
    </lineage>
</organism>
<dbReference type="Proteomes" id="UP000184694">
    <property type="component" value="Unassembled WGS sequence"/>
</dbReference>